<dbReference type="CDD" id="cd11731">
    <property type="entry name" value="Lin1944_like_SDR_c"/>
    <property type="match status" value="1"/>
</dbReference>
<dbReference type="SUPFAM" id="SSF51735">
    <property type="entry name" value="NAD(P)-binding Rossmann-fold domains"/>
    <property type="match status" value="1"/>
</dbReference>
<comment type="similarity">
    <text evidence="1">Belongs to the short-chain dehydrogenases/reductases (SDR) family.</text>
</comment>
<dbReference type="EMBL" id="JAVDXQ010000005">
    <property type="protein sequence ID" value="MDR7298486.1"/>
    <property type="molecule type" value="Genomic_DNA"/>
</dbReference>
<evidence type="ECO:0000256" key="2">
    <source>
        <dbReference type="ARBA" id="ARBA00023002"/>
    </source>
</evidence>
<evidence type="ECO:0000313" key="4">
    <source>
        <dbReference type="Proteomes" id="UP001180536"/>
    </source>
</evidence>
<dbReference type="Pfam" id="PF13561">
    <property type="entry name" value="adh_short_C2"/>
    <property type="match status" value="1"/>
</dbReference>
<name>A0ABU1ZEM1_9BURK</name>
<organism evidence="3 4">
    <name type="scientific">Pelomonas aquatica</name>
    <dbReference type="NCBI Taxonomy" id="431058"/>
    <lineage>
        <taxon>Bacteria</taxon>
        <taxon>Pseudomonadati</taxon>
        <taxon>Pseudomonadota</taxon>
        <taxon>Betaproteobacteria</taxon>
        <taxon>Burkholderiales</taxon>
        <taxon>Sphaerotilaceae</taxon>
        <taxon>Roseateles</taxon>
    </lineage>
</organism>
<evidence type="ECO:0000313" key="3">
    <source>
        <dbReference type="EMBL" id="MDR7298486.1"/>
    </source>
</evidence>
<dbReference type="Proteomes" id="UP001180536">
    <property type="component" value="Unassembled WGS sequence"/>
</dbReference>
<reference evidence="3 4" key="1">
    <citation type="submission" date="2023-07" db="EMBL/GenBank/DDBJ databases">
        <title>Sorghum-associated microbial communities from plants grown in Nebraska, USA.</title>
        <authorList>
            <person name="Schachtman D."/>
        </authorList>
    </citation>
    <scope>NUCLEOTIDE SEQUENCE [LARGE SCALE GENOMIC DNA]</scope>
    <source>
        <strain evidence="3 4">BE310</strain>
    </source>
</reference>
<sequence>MARSLSILKTAGFEWPNHNVIYRRSASQNNASIRFPKELDMKVLLIGASGVVGSAVLAELARRHEVLTAGREHGEYRVDITRDDSVEALFKAVGAVDAIVSTAGSLFFGPLETMRPADFNIGLQNKLLGQVRLALLGQHALRDGGSITLTTGIVADEPIRQGANATAVNSAVEGFVRAAAIELPRGARINAVNPTLLTESVGVYGAVFPGFETVPAARVALAYVRSVEGAQTGRVYRVWQ</sequence>
<keyword evidence="2" id="KW-0560">Oxidoreductase</keyword>
<proteinExistence type="inferred from homology"/>
<dbReference type="PANTHER" id="PTHR43477">
    <property type="entry name" value="DIHYDROANTICAPSIN 7-DEHYDROGENASE"/>
    <property type="match status" value="1"/>
</dbReference>
<dbReference type="PANTHER" id="PTHR43477:SF1">
    <property type="entry name" value="DIHYDROANTICAPSIN 7-DEHYDROGENASE"/>
    <property type="match status" value="1"/>
</dbReference>
<dbReference type="NCBIfam" id="NF005754">
    <property type="entry name" value="PRK07578.1"/>
    <property type="match status" value="1"/>
</dbReference>
<dbReference type="InterPro" id="IPR036291">
    <property type="entry name" value="NAD(P)-bd_dom_sf"/>
</dbReference>
<keyword evidence="4" id="KW-1185">Reference proteome</keyword>
<dbReference type="InterPro" id="IPR051122">
    <property type="entry name" value="SDR_DHRS6-like"/>
</dbReference>
<gene>
    <name evidence="3" type="ORF">J2X16_003849</name>
</gene>
<comment type="caution">
    <text evidence="3">The sequence shown here is derived from an EMBL/GenBank/DDBJ whole genome shotgun (WGS) entry which is preliminary data.</text>
</comment>
<dbReference type="InterPro" id="IPR002347">
    <property type="entry name" value="SDR_fam"/>
</dbReference>
<evidence type="ECO:0000256" key="1">
    <source>
        <dbReference type="ARBA" id="ARBA00006484"/>
    </source>
</evidence>
<dbReference type="Gene3D" id="3.40.50.720">
    <property type="entry name" value="NAD(P)-binding Rossmann-like Domain"/>
    <property type="match status" value="1"/>
</dbReference>
<protein>
    <submittedName>
        <fullName evidence="3">NADP-dependent 3-hydroxy acid dehydrogenase YdfG</fullName>
    </submittedName>
</protein>
<accession>A0ABU1ZEM1</accession>
<dbReference type="PRINTS" id="PR00081">
    <property type="entry name" value="GDHRDH"/>
</dbReference>